<protein>
    <recommendedName>
        <fullName evidence="3">Phage gp6-like head-tail connector protein</fullName>
    </recommendedName>
</protein>
<dbReference type="Gene3D" id="1.10.3230.30">
    <property type="entry name" value="Phage gp6-like head-tail connector protein"/>
    <property type="match status" value="1"/>
</dbReference>
<dbReference type="OrthoDB" id="5654at2"/>
<dbReference type="InterPro" id="IPR056472">
    <property type="entry name" value="HCP"/>
</dbReference>
<comment type="caution">
    <text evidence="1">The sequence shown here is derived from an EMBL/GenBank/DDBJ whole genome shotgun (WGS) entry which is preliminary data.</text>
</comment>
<accession>A0A7W1X8D8</accession>
<sequence>MTLQTNALLDVEDVFDYMKKDLPVSTDPNYVLIESLINRASDFCETYINGPIINKSATIALDGDGSDELALPYYPIQSVSSVLVDGVDATDNIDFYPEGFIYYTTGDAFPKGRKNIQVTFTAGLGADKNAIPQDIKQAALLITHYWYKRDSLDYSQTYGESEVIVGQWRFPSIAAQMLDRYRRPNMAVI</sequence>
<organism evidence="1 2">
    <name type="scientific">Thermoactinomyces daqus</name>
    <dbReference type="NCBI Taxonomy" id="1329516"/>
    <lineage>
        <taxon>Bacteria</taxon>
        <taxon>Bacillati</taxon>
        <taxon>Bacillota</taxon>
        <taxon>Bacilli</taxon>
        <taxon>Bacillales</taxon>
        <taxon>Thermoactinomycetaceae</taxon>
        <taxon>Thermoactinomyces</taxon>
    </lineage>
</organism>
<evidence type="ECO:0008006" key="3">
    <source>
        <dbReference type="Google" id="ProtNLM"/>
    </source>
</evidence>
<reference evidence="1 2" key="1">
    <citation type="submission" date="2020-07" db="EMBL/GenBank/DDBJ databases">
        <authorList>
            <person name="Feng H."/>
        </authorList>
    </citation>
    <scope>NUCLEOTIDE SEQUENCE [LARGE SCALE GENOMIC DNA]</scope>
    <source>
        <strain evidence="2">s-11</strain>
    </source>
</reference>
<keyword evidence="2" id="KW-1185">Reference proteome</keyword>
<evidence type="ECO:0000313" key="2">
    <source>
        <dbReference type="Proteomes" id="UP000530514"/>
    </source>
</evidence>
<dbReference type="Pfam" id="PF24163">
    <property type="entry name" value="HCP"/>
    <property type="match status" value="1"/>
</dbReference>
<dbReference type="Proteomes" id="UP000530514">
    <property type="component" value="Unassembled WGS sequence"/>
</dbReference>
<gene>
    <name evidence="1" type="ORF">H1164_03535</name>
</gene>
<evidence type="ECO:0000313" key="1">
    <source>
        <dbReference type="EMBL" id="MBA4541975.1"/>
    </source>
</evidence>
<name>A0A7W1X8D8_9BACL</name>
<dbReference type="EMBL" id="JACEIP010000003">
    <property type="protein sequence ID" value="MBA4541975.1"/>
    <property type="molecule type" value="Genomic_DNA"/>
</dbReference>
<dbReference type="AlphaFoldDB" id="A0A7W1X8D8"/>
<proteinExistence type="predicted"/>
<dbReference type="RefSeq" id="WP_033100519.1">
    <property type="nucleotide sequence ID" value="NZ_JACEIP010000003.1"/>
</dbReference>